<comment type="caution">
    <text evidence="2">The sequence shown here is derived from an EMBL/GenBank/DDBJ whole genome shotgun (WGS) entry which is preliminary data.</text>
</comment>
<feature type="compositionally biased region" description="Basic and acidic residues" evidence="1">
    <location>
        <begin position="1"/>
        <end position="14"/>
    </location>
</feature>
<evidence type="ECO:0000313" key="3">
    <source>
        <dbReference type="Proteomes" id="UP001139308"/>
    </source>
</evidence>
<evidence type="ECO:0000313" key="2">
    <source>
        <dbReference type="EMBL" id="MCG5074962.1"/>
    </source>
</evidence>
<name>A0A9X1UII8_9BURK</name>
<keyword evidence="3" id="KW-1185">Reference proteome</keyword>
<dbReference type="EMBL" id="JAKLJA010000012">
    <property type="protein sequence ID" value="MCG5074962.1"/>
    <property type="molecule type" value="Genomic_DNA"/>
</dbReference>
<gene>
    <name evidence="2" type="ORF">L5014_16605</name>
</gene>
<reference evidence="2" key="1">
    <citation type="submission" date="2022-01" db="EMBL/GenBank/DDBJ databases">
        <title>Genome sequence and assembly of Parabukholderia sp. RG36.</title>
        <authorList>
            <person name="Chhetri G."/>
        </authorList>
    </citation>
    <scope>NUCLEOTIDE SEQUENCE</scope>
    <source>
        <strain evidence="2">RG36</strain>
    </source>
</reference>
<accession>A0A9X1UII8</accession>
<sequence length="59" mass="6003">MSAQKRQDLHRNAAHEAAQALHAGRAPHALQRGGHAAAVVNGTAAQMPTGRTLLAGAVS</sequence>
<feature type="compositionally biased region" description="Low complexity" evidence="1">
    <location>
        <begin position="15"/>
        <end position="26"/>
    </location>
</feature>
<evidence type="ECO:0000256" key="1">
    <source>
        <dbReference type="SAM" id="MobiDB-lite"/>
    </source>
</evidence>
<dbReference type="RefSeq" id="WP_238464822.1">
    <property type="nucleotide sequence ID" value="NZ_JAKLJA010000012.1"/>
</dbReference>
<dbReference type="Proteomes" id="UP001139308">
    <property type="component" value="Unassembled WGS sequence"/>
</dbReference>
<organism evidence="2 3">
    <name type="scientific">Paraburkholderia tagetis</name>
    <dbReference type="NCBI Taxonomy" id="2913261"/>
    <lineage>
        <taxon>Bacteria</taxon>
        <taxon>Pseudomonadati</taxon>
        <taxon>Pseudomonadota</taxon>
        <taxon>Betaproteobacteria</taxon>
        <taxon>Burkholderiales</taxon>
        <taxon>Burkholderiaceae</taxon>
        <taxon>Paraburkholderia</taxon>
    </lineage>
</organism>
<proteinExistence type="predicted"/>
<feature type="region of interest" description="Disordered" evidence="1">
    <location>
        <begin position="1"/>
        <end position="35"/>
    </location>
</feature>
<protein>
    <submittedName>
        <fullName evidence="2">Uncharacterized protein</fullName>
    </submittedName>
</protein>
<dbReference type="AlphaFoldDB" id="A0A9X1UII8"/>